<evidence type="ECO:0000256" key="1">
    <source>
        <dbReference type="SAM" id="MobiDB-lite"/>
    </source>
</evidence>
<feature type="compositionally biased region" description="Acidic residues" evidence="1">
    <location>
        <begin position="871"/>
        <end position="886"/>
    </location>
</feature>
<dbReference type="InterPro" id="IPR010770">
    <property type="entry name" value="Ecd"/>
</dbReference>
<dbReference type="Pfam" id="PF07093">
    <property type="entry name" value="SGT1"/>
    <property type="match status" value="1"/>
</dbReference>
<feature type="compositionally biased region" description="Basic and acidic residues" evidence="1">
    <location>
        <begin position="513"/>
        <end position="527"/>
    </location>
</feature>
<protein>
    <recommendedName>
        <fullName evidence="4">SGT1-domain-containing protein</fullName>
    </recommendedName>
</protein>
<dbReference type="Proteomes" id="UP000199727">
    <property type="component" value="Unassembled WGS sequence"/>
</dbReference>
<dbReference type="EMBL" id="AMKT01000028">
    <property type="protein sequence ID" value="OXG25109.1"/>
    <property type="molecule type" value="Genomic_DNA"/>
</dbReference>
<feature type="region of interest" description="Disordered" evidence="1">
    <location>
        <begin position="866"/>
        <end position="886"/>
    </location>
</feature>
<comment type="caution">
    <text evidence="2">The sequence shown here is derived from an EMBL/GenBank/DDBJ whole genome shotgun (WGS) entry which is preliminary data.</text>
</comment>
<dbReference type="PANTHER" id="PTHR13060">
    <property type="entry name" value="SGT1 PROTEIN HSGT1 SUPPRESSOR OF GCR2"/>
    <property type="match status" value="1"/>
</dbReference>
<proteinExistence type="predicted"/>
<feature type="region of interest" description="Disordered" evidence="1">
    <location>
        <begin position="441"/>
        <end position="698"/>
    </location>
</feature>
<feature type="region of interest" description="Disordered" evidence="1">
    <location>
        <begin position="283"/>
        <end position="302"/>
    </location>
</feature>
<gene>
    <name evidence="2" type="ORF">C361_02111</name>
</gene>
<evidence type="ECO:0008006" key="4">
    <source>
        <dbReference type="Google" id="ProtNLM"/>
    </source>
</evidence>
<accession>A0A854QHN3</accession>
<evidence type="ECO:0000313" key="3">
    <source>
        <dbReference type="Proteomes" id="UP000199727"/>
    </source>
</evidence>
<feature type="compositionally biased region" description="Basic and acidic residues" evidence="1">
    <location>
        <begin position="446"/>
        <end position="469"/>
    </location>
</feature>
<sequence>MANPIPLPTVPEDTLHYVIHIPQQEESLMAALLVSQHVHSLLPERWLWNKDPWELKVATDDDHKLEGRMRVGDAVDDEWLVVWLLTQVSTKWPEFIISVRDTDGEFLLIEAANELPSWVSPDNATNRLWLSNGHFHLLPLSVHSPTPPHQLPDDLTFDSSIYLSETDALRAVQTGKYLAPKEVENAVWERIKGYPEAMKTHLHQTKVYLPVGIAKALNKKPELVQKAVEAFYVRDPAQLRAASRMTHFPPSPSILSQLTLTRAAYAQLQGQVFHPPRVFGPEWNVRDPPSLEGTEGTSGNLENERRWRDLGVKLATGFEIMYREGGRKSRSGVTGESVDRAEDKEYAVFLEGIRKAGWFENELEGSQKWKEREEEARKGYINAKSADVASQRPSFAYLVDNAIASCSLSPDQLAVSESAPEDNDDWLQISPDELDSMMLHASGQAKRSDKQDEEQKKREGVELTEEDGKALGNLAKKVQEFVGGQGDLEGARFTDELSDEDMDSDSGSDDEELQAHKDKLEAEKQARMDSLVPTLPASDWGRKIHPSQQSHQLPVAVNQSLTSPKADAKKIDPLEFIPSKMRPPRFAKQEFDGVVSDSESDSESDLPAEGTWGRKVAQMKWSEFPPVDPEDNQQARIEEIEEEDEDDQQRKAKLRLGEDVDLEEEMQRRVWGDGGEDENEDEDMAVVREEGVDVDMEDETEEFLKFSREALGINDEMWEDILGSRRARGAFVPQLSGKTKRKDELPAKLQPQSSTSKKVQFAEADIPSKSASQPSATTQSSDQSNTSLDSFETVMRAMDEALARSRGEPSASQPNQPKSSNKSKTKKSTSSANPLPPISQANDVDLDAFSEDDIAAMDRELRSVLKGAGIDPDDSDDDIEEVGELDVDQKREYEMMRNFLESFKSQGGESGVVGNLFGRLSEKH</sequence>
<dbReference type="OrthoDB" id="27237at2759"/>
<feature type="compositionally biased region" description="Basic and acidic residues" evidence="1">
    <location>
        <begin position="797"/>
        <end position="807"/>
    </location>
</feature>
<dbReference type="PANTHER" id="PTHR13060:SF0">
    <property type="entry name" value="PROTEIN ECDYSONELESS HOMOLOG"/>
    <property type="match status" value="1"/>
</dbReference>
<feature type="compositionally biased region" description="Polar residues" evidence="1">
    <location>
        <begin position="546"/>
        <end position="563"/>
    </location>
</feature>
<feature type="region of interest" description="Disordered" evidence="1">
    <location>
        <begin position="730"/>
        <end position="846"/>
    </location>
</feature>
<evidence type="ECO:0000313" key="2">
    <source>
        <dbReference type="EMBL" id="OXG25109.1"/>
    </source>
</evidence>
<feature type="compositionally biased region" description="Acidic residues" evidence="1">
    <location>
        <begin position="496"/>
        <end position="512"/>
    </location>
</feature>
<feature type="compositionally biased region" description="Low complexity" evidence="1">
    <location>
        <begin position="767"/>
        <end position="784"/>
    </location>
</feature>
<dbReference type="AlphaFoldDB" id="A0A854QHN3"/>
<name>A0A854QHN3_CRYNE</name>
<dbReference type="GO" id="GO:0005634">
    <property type="term" value="C:nucleus"/>
    <property type="evidence" value="ECO:0007669"/>
    <property type="project" value="TreeGrafter"/>
</dbReference>
<feature type="compositionally biased region" description="Acidic residues" evidence="1">
    <location>
        <begin position="674"/>
        <end position="684"/>
    </location>
</feature>
<organism evidence="2 3">
    <name type="scientific">Cryptococcus neoformans Tu259-1</name>
    <dbReference type="NCBI Taxonomy" id="1230072"/>
    <lineage>
        <taxon>Eukaryota</taxon>
        <taxon>Fungi</taxon>
        <taxon>Dikarya</taxon>
        <taxon>Basidiomycota</taxon>
        <taxon>Agaricomycotina</taxon>
        <taxon>Tremellomycetes</taxon>
        <taxon>Tremellales</taxon>
        <taxon>Cryptococcaceae</taxon>
        <taxon>Cryptococcus</taxon>
        <taxon>Cryptococcus neoformans species complex</taxon>
    </lineage>
</organism>
<reference evidence="2 3" key="1">
    <citation type="submission" date="2017-06" db="EMBL/GenBank/DDBJ databases">
        <title>Global population genomics of the pathogenic fungus Cryptococcus neoformans var. grubii.</title>
        <authorList>
            <person name="Cuomo C."/>
            <person name="Litvintseva A."/>
            <person name="Chen Y."/>
            <person name="Young S."/>
            <person name="Zeng Q."/>
            <person name="Chapman S."/>
            <person name="Gujja S."/>
            <person name="Saif S."/>
            <person name="Birren B."/>
        </authorList>
    </citation>
    <scope>NUCLEOTIDE SEQUENCE [LARGE SCALE GENOMIC DNA]</scope>
    <source>
        <strain evidence="2 3">Tu259-1</strain>
    </source>
</reference>